<proteinExistence type="inferred from homology"/>
<keyword evidence="4" id="KW-0449">Lipoprotein</keyword>
<comment type="similarity">
    <text evidence="11">Belongs to the MHC class I family.</text>
</comment>
<dbReference type="GO" id="GO:0009897">
    <property type="term" value="C:external side of plasma membrane"/>
    <property type="evidence" value="ECO:0007669"/>
    <property type="project" value="TreeGrafter"/>
</dbReference>
<dbReference type="Gene3D" id="2.60.40.10">
    <property type="entry name" value="Immunoglobulins"/>
    <property type="match status" value="1"/>
</dbReference>
<dbReference type="FunFam" id="2.60.40.10:FF:000204">
    <property type="entry name" value="Major histocompatibility complex, class I-related protein"/>
    <property type="match status" value="1"/>
</dbReference>
<dbReference type="GO" id="GO:0006955">
    <property type="term" value="P:immune response"/>
    <property type="evidence" value="ECO:0007669"/>
    <property type="project" value="TreeGrafter"/>
</dbReference>
<accession>A0A8C6RCJ3</accession>
<protein>
    <submittedName>
        <fullName evidence="15">Hereditary hemochromatosis protein</fullName>
    </submittedName>
</protein>
<dbReference type="PANTHER" id="PTHR16675">
    <property type="entry name" value="MHC CLASS I-RELATED"/>
    <property type="match status" value="1"/>
</dbReference>
<keyword evidence="9" id="KW-1015">Disulfide bond</keyword>
<evidence type="ECO:0000256" key="10">
    <source>
        <dbReference type="ARBA" id="ARBA00023180"/>
    </source>
</evidence>
<dbReference type="SUPFAM" id="SSF48726">
    <property type="entry name" value="Immunoglobulin"/>
    <property type="match status" value="1"/>
</dbReference>
<feature type="transmembrane region" description="Helical" evidence="13">
    <location>
        <begin position="281"/>
        <end position="303"/>
    </location>
</feature>
<keyword evidence="5 13" id="KW-0812">Transmembrane</keyword>
<dbReference type="InterPro" id="IPR011162">
    <property type="entry name" value="MHC_I/II-like_Ag-recog"/>
</dbReference>
<dbReference type="PRINTS" id="PR01638">
    <property type="entry name" value="MHCCLASSI"/>
</dbReference>
<keyword evidence="12" id="KW-0175">Coiled coil</keyword>
<keyword evidence="4" id="KW-0336">GPI-anchor</keyword>
<evidence type="ECO:0000256" key="11">
    <source>
        <dbReference type="RuleBase" id="RU004439"/>
    </source>
</evidence>
<reference evidence="15" key="1">
    <citation type="submission" date="2025-08" db="UniProtKB">
        <authorList>
            <consortium name="Ensembl"/>
        </authorList>
    </citation>
    <scope>IDENTIFICATION</scope>
</reference>
<evidence type="ECO:0000256" key="3">
    <source>
        <dbReference type="ARBA" id="ARBA00022475"/>
    </source>
</evidence>
<dbReference type="GeneTree" id="ENSGT01150000286995"/>
<dbReference type="GO" id="GO:0005615">
    <property type="term" value="C:extracellular space"/>
    <property type="evidence" value="ECO:0007669"/>
    <property type="project" value="TreeGrafter"/>
</dbReference>
<dbReference type="InterPro" id="IPR001039">
    <property type="entry name" value="MHC_I_a_a1/a2"/>
</dbReference>
<evidence type="ECO:0000256" key="9">
    <source>
        <dbReference type="ARBA" id="ARBA00023157"/>
    </source>
</evidence>
<keyword evidence="7 13" id="KW-1133">Transmembrane helix</keyword>
<dbReference type="FunFam" id="3.30.500.10:FF:000003">
    <property type="entry name" value="IgG receptor FcRn large subunit p51"/>
    <property type="match status" value="1"/>
</dbReference>
<dbReference type="InterPro" id="IPR050208">
    <property type="entry name" value="MHC_class-I_related"/>
</dbReference>
<dbReference type="OMA" id="HQGTFGP"/>
<evidence type="ECO:0000256" key="5">
    <source>
        <dbReference type="ARBA" id="ARBA00022692"/>
    </source>
</evidence>
<dbReference type="PANTHER" id="PTHR16675:SF139">
    <property type="entry name" value="MHC CLASS I-LIKE PROTEIN MILL1"/>
    <property type="match status" value="1"/>
</dbReference>
<evidence type="ECO:0000256" key="7">
    <source>
        <dbReference type="ARBA" id="ARBA00022989"/>
    </source>
</evidence>
<keyword evidence="8 13" id="KW-0472">Membrane</keyword>
<evidence type="ECO:0000256" key="12">
    <source>
        <dbReference type="SAM" id="Coils"/>
    </source>
</evidence>
<dbReference type="Proteomes" id="UP000694381">
    <property type="component" value="Unassembled WGS sequence"/>
</dbReference>
<feature type="domain" description="Ig-like" evidence="14">
    <location>
        <begin position="181"/>
        <end position="268"/>
    </location>
</feature>
<name>A0A8C6RCJ3_NANGA</name>
<evidence type="ECO:0000256" key="2">
    <source>
        <dbReference type="ARBA" id="ARBA00004609"/>
    </source>
</evidence>
<evidence type="ECO:0000256" key="6">
    <source>
        <dbReference type="ARBA" id="ARBA00022729"/>
    </source>
</evidence>
<keyword evidence="6" id="KW-0732">Signal</keyword>
<keyword evidence="3" id="KW-1003">Cell membrane</keyword>
<dbReference type="Gene3D" id="3.30.500.10">
    <property type="entry name" value="MHC class I-like antigen recognition-like"/>
    <property type="match status" value="1"/>
</dbReference>
<evidence type="ECO:0000256" key="13">
    <source>
        <dbReference type="SAM" id="Phobius"/>
    </source>
</evidence>
<dbReference type="InterPro" id="IPR007110">
    <property type="entry name" value="Ig-like_dom"/>
</dbReference>
<dbReference type="InterPro" id="IPR011161">
    <property type="entry name" value="MHC_I-like_Ag-recog"/>
</dbReference>
<dbReference type="InterPro" id="IPR036179">
    <property type="entry name" value="Ig-like_dom_sf"/>
</dbReference>
<dbReference type="InterPro" id="IPR003006">
    <property type="entry name" value="Ig/MHC_CS"/>
</dbReference>
<evidence type="ECO:0000256" key="4">
    <source>
        <dbReference type="ARBA" id="ARBA00022622"/>
    </source>
</evidence>
<dbReference type="SMART" id="SM00407">
    <property type="entry name" value="IGc1"/>
    <property type="match status" value="1"/>
</dbReference>
<evidence type="ECO:0000256" key="1">
    <source>
        <dbReference type="ARBA" id="ARBA00004479"/>
    </source>
</evidence>
<dbReference type="InterPro" id="IPR003597">
    <property type="entry name" value="Ig_C1-set"/>
</dbReference>
<keyword evidence="16" id="KW-1185">Reference proteome</keyword>
<dbReference type="InterPro" id="IPR037055">
    <property type="entry name" value="MHC_I-like_Ag-recog_sf"/>
</dbReference>
<dbReference type="Pfam" id="PF00129">
    <property type="entry name" value="MHC_I"/>
    <property type="match status" value="1"/>
</dbReference>
<feature type="coiled-coil region" evidence="12">
    <location>
        <begin position="58"/>
        <end position="85"/>
    </location>
</feature>
<dbReference type="Pfam" id="PF07654">
    <property type="entry name" value="C1-set"/>
    <property type="match status" value="1"/>
</dbReference>
<reference evidence="15" key="2">
    <citation type="submission" date="2025-09" db="UniProtKB">
        <authorList>
            <consortium name="Ensembl"/>
        </authorList>
    </citation>
    <scope>IDENTIFICATION</scope>
</reference>
<sequence length="304" mass="34210">PHSLHYDLMALSQEGSGQPQFLALGYLDDELFLRYDGNSRRAEPWGLRMKGHVEPETWARETEDLQEEEQQLRRMLAELMGQKGQDRGFHTLQATLGCELQGNNSGSFWHLGYDGQDLLTFDLETLTWKLAEPLNQETKMLWERHGPRADLVKTFLHDVCPAQLLRHLASLRNQLVDTDSPKVTVTDRKFPVGRITLTCWAFNLCHPTAILTWLCDGEPTQQRTFGPEAILPSGDGTYQTWVSTWVLPGQEPRFTCHVQHCSRNTTVSADIERQAKETGGAAGLTVALAASVLTPVLMLLTCAR</sequence>
<organism evidence="15 16">
    <name type="scientific">Nannospalax galili</name>
    <name type="common">Northern Israeli blind subterranean mole rat</name>
    <name type="synonym">Spalax galili</name>
    <dbReference type="NCBI Taxonomy" id="1026970"/>
    <lineage>
        <taxon>Eukaryota</taxon>
        <taxon>Metazoa</taxon>
        <taxon>Chordata</taxon>
        <taxon>Craniata</taxon>
        <taxon>Vertebrata</taxon>
        <taxon>Euteleostomi</taxon>
        <taxon>Mammalia</taxon>
        <taxon>Eutheria</taxon>
        <taxon>Euarchontoglires</taxon>
        <taxon>Glires</taxon>
        <taxon>Rodentia</taxon>
        <taxon>Myomorpha</taxon>
        <taxon>Muroidea</taxon>
        <taxon>Spalacidae</taxon>
        <taxon>Spalacinae</taxon>
        <taxon>Nannospalax</taxon>
    </lineage>
</organism>
<dbReference type="PROSITE" id="PS50835">
    <property type="entry name" value="IG_LIKE"/>
    <property type="match status" value="1"/>
</dbReference>
<evidence type="ECO:0000256" key="8">
    <source>
        <dbReference type="ARBA" id="ARBA00023136"/>
    </source>
</evidence>
<gene>
    <name evidence="15" type="primary">LOC103749217</name>
</gene>
<dbReference type="PROSITE" id="PS00290">
    <property type="entry name" value="IG_MHC"/>
    <property type="match status" value="1"/>
</dbReference>
<dbReference type="SUPFAM" id="SSF54452">
    <property type="entry name" value="MHC antigen-recognition domain"/>
    <property type="match status" value="1"/>
</dbReference>
<dbReference type="AlphaFoldDB" id="A0A8C6RCJ3"/>
<evidence type="ECO:0000313" key="15">
    <source>
        <dbReference type="Ensembl" id="ENSNGAP00000015061.1"/>
    </source>
</evidence>
<evidence type="ECO:0000259" key="14">
    <source>
        <dbReference type="PROSITE" id="PS50835"/>
    </source>
</evidence>
<evidence type="ECO:0000313" key="16">
    <source>
        <dbReference type="Proteomes" id="UP000694381"/>
    </source>
</evidence>
<keyword evidence="10" id="KW-0325">Glycoprotein</keyword>
<comment type="subcellular location">
    <subcellularLocation>
        <location evidence="2">Cell membrane</location>
        <topology evidence="2">Lipid-anchor</topology>
        <topology evidence="2">GPI-anchor</topology>
    </subcellularLocation>
    <subcellularLocation>
        <location evidence="1">Membrane</location>
        <topology evidence="1">Single-pass type I membrane protein</topology>
    </subcellularLocation>
</comment>
<dbReference type="Ensembl" id="ENSNGAT00000020661.1">
    <property type="protein sequence ID" value="ENSNGAP00000015061.1"/>
    <property type="gene ID" value="ENSNGAG00000016192.1"/>
</dbReference>
<dbReference type="InterPro" id="IPR013783">
    <property type="entry name" value="Ig-like_fold"/>
</dbReference>